<keyword evidence="1 3" id="KW-0378">Hydrolase</keyword>
<keyword evidence="4" id="KW-1185">Reference proteome</keyword>
<dbReference type="InterPro" id="IPR015797">
    <property type="entry name" value="NUDIX_hydrolase-like_dom_sf"/>
</dbReference>
<evidence type="ECO:0000256" key="1">
    <source>
        <dbReference type="ARBA" id="ARBA00022801"/>
    </source>
</evidence>
<dbReference type="SUPFAM" id="SSF55811">
    <property type="entry name" value="Nudix"/>
    <property type="match status" value="1"/>
</dbReference>
<dbReference type="EMBL" id="CAICTM010000867">
    <property type="protein sequence ID" value="CAB9517603.1"/>
    <property type="molecule type" value="Genomic_DNA"/>
</dbReference>
<dbReference type="InterPro" id="IPR000086">
    <property type="entry name" value="NUDIX_hydrolase_dom"/>
</dbReference>
<dbReference type="OrthoDB" id="510307at2759"/>
<gene>
    <name evidence="3" type="ORF">SEMRO_868_G213260.1</name>
</gene>
<comment type="caution">
    <text evidence="3">The sequence shown here is derived from an EMBL/GenBank/DDBJ whole genome shotgun (WGS) entry which is preliminary data.</text>
</comment>
<evidence type="ECO:0000259" key="2">
    <source>
        <dbReference type="PROSITE" id="PS51462"/>
    </source>
</evidence>
<proteinExistence type="predicted"/>
<sequence length="392" mass="43352">MDPALTPVDSKLPSSNNPTLSLVGSFLVDISHTEDDESILWSLIPIEEAVASESDAGSLSEGARSWKALHRMNTQQLSKPVISLESKILEPDTLQVQISSSTNVALLAENAKLLSAMAKALAQYTANASDNETKAWNLVIYSGDETKEEFAGVTFSLDDIPTLFEVDSTSGVEIVDMVDQQGNVLAMVPRTLVHSLNILHRGIGLTVSKDEKFSELYVHRRTDFKRIFPSLYDMFVGGVSLSGEEARLTAAREVAEELGLSRALKENQQNLSGPLFQCVVCTAYNRCVVTVFQYTMDPSVETISWQEEEVSWGDFVRYDTAEAAADLSIKRLVGKQEWPGLLPAVQSKWKGNKPPEAETSSSVEDWATWDFVPDGLLVWEAWLKWNQAAHYD</sequence>
<dbReference type="AlphaFoldDB" id="A0A9N8HP22"/>
<protein>
    <submittedName>
        <fullName evidence="3">Uncharacterized Nudix hydrolase</fullName>
    </submittedName>
</protein>
<name>A0A9N8HP22_9STRA</name>
<reference evidence="3" key="1">
    <citation type="submission" date="2020-06" db="EMBL/GenBank/DDBJ databases">
        <authorList>
            <consortium name="Plant Systems Biology data submission"/>
        </authorList>
    </citation>
    <scope>NUCLEOTIDE SEQUENCE</scope>
    <source>
        <strain evidence="3">D6</strain>
    </source>
</reference>
<dbReference type="PROSITE" id="PS51462">
    <property type="entry name" value="NUDIX"/>
    <property type="match status" value="1"/>
</dbReference>
<evidence type="ECO:0000313" key="3">
    <source>
        <dbReference type="EMBL" id="CAB9517603.1"/>
    </source>
</evidence>
<accession>A0A9N8HP22</accession>
<dbReference type="PROSITE" id="PS00893">
    <property type="entry name" value="NUDIX_BOX"/>
    <property type="match status" value="1"/>
</dbReference>
<dbReference type="Gene3D" id="3.90.79.10">
    <property type="entry name" value="Nucleoside Triphosphate Pyrophosphohydrolase"/>
    <property type="match status" value="1"/>
</dbReference>
<organism evidence="3 4">
    <name type="scientific">Seminavis robusta</name>
    <dbReference type="NCBI Taxonomy" id="568900"/>
    <lineage>
        <taxon>Eukaryota</taxon>
        <taxon>Sar</taxon>
        <taxon>Stramenopiles</taxon>
        <taxon>Ochrophyta</taxon>
        <taxon>Bacillariophyta</taxon>
        <taxon>Bacillariophyceae</taxon>
        <taxon>Bacillariophycidae</taxon>
        <taxon>Naviculales</taxon>
        <taxon>Naviculaceae</taxon>
        <taxon>Seminavis</taxon>
    </lineage>
</organism>
<dbReference type="Proteomes" id="UP001153069">
    <property type="component" value="Unassembled WGS sequence"/>
</dbReference>
<dbReference type="InterPro" id="IPR020084">
    <property type="entry name" value="NUDIX_hydrolase_CS"/>
</dbReference>
<feature type="domain" description="Nudix hydrolase" evidence="2">
    <location>
        <begin position="198"/>
        <end position="346"/>
    </location>
</feature>
<evidence type="ECO:0000313" key="4">
    <source>
        <dbReference type="Proteomes" id="UP001153069"/>
    </source>
</evidence>
<dbReference type="GO" id="GO:0016787">
    <property type="term" value="F:hydrolase activity"/>
    <property type="evidence" value="ECO:0007669"/>
    <property type="project" value="UniProtKB-KW"/>
</dbReference>
<dbReference type="Pfam" id="PF00293">
    <property type="entry name" value="NUDIX"/>
    <property type="match status" value="1"/>
</dbReference>